<gene>
    <name evidence="1" type="ORF">CFP56_032058</name>
</gene>
<evidence type="ECO:0000313" key="2">
    <source>
        <dbReference type="Proteomes" id="UP000237347"/>
    </source>
</evidence>
<dbReference type="Proteomes" id="UP000237347">
    <property type="component" value="Unassembled WGS sequence"/>
</dbReference>
<accession>A0AAW0JIN2</accession>
<protein>
    <submittedName>
        <fullName evidence="1">Uncharacterized protein</fullName>
    </submittedName>
</protein>
<dbReference type="EMBL" id="PKMF04000542">
    <property type="protein sequence ID" value="KAK7826599.1"/>
    <property type="molecule type" value="Genomic_DNA"/>
</dbReference>
<name>A0AAW0JIN2_QUESU</name>
<sequence length="57" mass="6632">MLVERPIIDQFAERWPELKDSRDIVEWTYDVSQNSGSPLEHGLCVVLFTRTLQSLVI</sequence>
<keyword evidence="2" id="KW-1185">Reference proteome</keyword>
<reference evidence="1 2" key="1">
    <citation type="journal article" date="2018" name="Sci. Data">
        <title>The draft genome sequence of cork oak.</title>
        <authorList>
            <person name="Ramos A.M."/>
            <person name="Usie A."/>
            <person name="Barbosa P."/>
            <person name="Barros P.M."/>
            <person name="Capote T."/>
            <person name="Chaves I."/>
            <person name="Simoes F."/>
            <person name="Abreu I."/>
            <person name="Carrasquinho I."/>
            <person name="Faro C."/>
            <person name="Guimaraes J.B."/>
            <person name="Mendonca D."/>
            <person name="Nobrega F."/>
            <person name="Rodrigues L."/>
            <person name="Saibo N.J.M."/>
            <person name="Varela M.C."/>
            <person name="Egas C."/>
            <person name="Matos J."/>
            <person name="Miguel C.M."/>
            <person name="Oliveira M.M."/>
            <person name="Ricardo C.P."/>
            <person name="Goncalves S."/>
        </authorList>
    </citation>
    <scope>NUCLEOTIDE SEQUENCE [LARGE SCALE GENOMIC DNA]</scope>
    <source>
        <strain evidence="2">cv. HL8</strain>
    </source>
</reference>
<evidence type="ECO:0000313" key="1">
    <source>
        <dbReference type="EMBL" id="KAK7826599.1"/>
    </source>
</evidence>
<organism evidence="1 2">
    <name type="scientific">Quercus suber</name>
    <name type="common">Cork oak</name>
    <dbReference type="NCBI Taxonomy" id="58331"/>
    <lineage>
        <taxon>Eukaryota</taxon>
        <taxon>Viridiplantae</taxon>
        <taxon>Streptophyta</taxon>
        <taxon>Embryophyta</taxon>
        <taxon>Tracheophyta</taxon>
        <taxon>Spermatophyta</taxon>
        <taxon>Magnoliopsida</taxon>
        <taxon>eudicotyledons</taxon>
        <taxon>Gunneridae</taxon>
        <taxon>Pentapetalae</taxon>
        <taxon>rosids</taxon>
        <taxon>fabids</taxon>
        <taxon>Fagales</taxon>
        <taxon>Fagaceae</taxon>
        <taxon>Quercus</taxon>
    </lineage>
</organism>
<comment type="caution">
    <text evidence="1">The sequence shown here is derived from an EMBL/GenBank/DDBJ whole genome shotgun (WGS) entry which is preliminary data.</text>
</comment>
<proteinExistence type="predicted"/>
<dbReference type="AlphaFoldDB" id="A0AAW0JIN2"/>